<protein>
    <submittedName>
        <fullName evidence="1">Uncharacterized protein</fullName>
    </submittedName>
</protein>
<sequence length="19" mass="2299">MKVVVITRKVKKLKRNKET</sequence>
<evidence type="ECO:0000313" key="1">
    <source>
        <dbReference type="EMBL" id="CAG2067373.1"/>
    </source>
</evidence>
<organism evidence="1 2">
    <name type="scientific">Timema podura</name>
    <name type="common">Walking stick</name>
    <dbReference type="NCBI Taxonomy" id="61482"/>
    <lineage>
        <taxon>Eukaryota</taxon>
        <taxon>Metazoa</taxon>
        <taxon>Ecdysozoa</taxon>
        <taxon>Arthropoda</taxon>
        <taxon>Hexapoda</taxon>
        <taxon>Insecta</taxon>
        <taxon>Pterygota</taxon>
        <taxon>Neoptera</taxon>
        <taxon>Polyneoptera</taxon>
        <taxon>Phasmatodea</taxon>
        <taxon>Timematodea</taxon>
        <taxon>Timematoidea</taxon>
        <taxon>Timematidae</taxon>
        <taxon>Timema</taxon>
    </lineage>
</organism>
<proteinExistence type="predicted"/>
<keyword evidence="2" id="KW-1185">Reference proteome</keyword>
<accession>A0ABN7PI08</accession>
<comment type="caution">
    <text evidence="1">The sequence shown here is derived from an EMBL/GenBank/DDBJ whole genome shotgun (WGS) entry which is preliminary data.</text>
</comment>
<reference evidence="1" key="1">
    <citation type="submission" date="2021-03" db="EMBL/GenBank/DDBJ databases">
        <authorList>
            <person name="Tran Van P."/>
        </authorList>
    </citation>
    <scope>NUCLEOTIDE SEQUENCE</scope>
</reference>
<gene>
    <name evidence="1" type="ORF">TPAB3V08_LOCUS14316</name>
</gene>
<dbReference type="Proteomes" id="UP001153148">
    <property type="component" value="Unassembled WGS sequence"/>
</dbReference>
<dbReference type="EMBL" id="CAJPIN010067913">
    <property type="protein sequence ID" value="CAG2067373.1"/>
    <property type="molecule type" value="Genomic_DNA"/>
</dbReference>
<name>A0ABN7PI08_TIMPD</name>
<evidence type="ECO:0000313" key="2">
    <source>
        <dbReference type="Proteomes" id="UP001153148"/>
    </source>
</evidence>